<feature type="domain" description="ABC transporter" evidence="5">
    <location>
        <begin position="40"/>
        <end position="259"/>
    </location>
</feature>
<dbReference type="PROSITE" id="PS50893">
    <property type="entry name" value="ABC_TRANSPORTER_2"/>
    <property type="match status" value="1"/>
</dbReference>
<proteinExistence type="predicted"/>
<dbReference type="GO" id="GO:0009941">
    <property type="term" value="C:chloroplast envelope"/>
    <property type="evidence" value="ECO:0007669"/>
    <property type="project" value="TreeGrafter"/>
</dbReference>
<keyword evidence="2" id="KW-0813">Transport</keyword>
<evidence type="ECO:0000256" key="4">
    <source>
        <dbReference type="ARBA" id="ARBA00022840"/>
    </source>
</evidence>
<dbReference type="GO" id="GO:0005524">
    <property type="term" value="F:ATP binding"/>
    <property type="evidence" value="ECO:0007669"/>
    <property type="project" value="UniProtKB-KW"/>
</dbReference>
<dbReference type="AlphaFoldDB" id="A0AAV8UU95"/>
<dbReference type="CDD" id="cd03225">
    <property type="entry name" value="ABC_cobalt_CbiO_domain1"/>
    <property type="match status" value="1"/>
</dbReference>
<dbReference type="InterPro" id="IPR015856">
    <property type="entry name" value="ABC_transpr_CbiO/EcfA_su"/>
</dbReference>
<gene>
    <name evidence="6" type="ORF">NDN08_001668</name>
</gene>
<dbReference type="GO" id="GO:0016020">
    <property type="term" value="C:membrane"/>
    <property type="evidence" value="ECO:0007669"/>
    <property type="project" value="InterPro"/>
</dbReference>
<dbReference type="Proteomes" id="UP001157974">
    <property type="component" value="Unassembled WGS sequence"/>
</dbReference>
<dbReference type="InterPro" id="IPR003593">
    <property type="entry name" value="AAA+_ATPase"/>
</dbReference>
<dbReference type="EMBL" id="JAMWBK010000005">
    <property type="protein sequence ID" value="KAJ8905158.1"/>
    <property type="molecule type" value="Genomic_DNA"/>
</dbReference>
<name>A0AAV8UU95_9RHOD</name>
<dbReference type="InterPro" id="IPR027417">
    <property type="entry name" value="P-loop_NTPase"/>
</dbReference>
<reference evidence="6 7" key="1">
    <citation type="journal article" date="2023" name="Nat. Commun.">
        <title>Origin of minicircular mitochondrial genomes in red algae.</title>
        <authorList>
            <person name="Lee Y."/>
            <person name="Cho C.H."/>
            <person name="Lee Y.M."/>
            <person name="Park S.I."/>
            <person name="Yang J.H."/>
            <person name="West J.A."/>
            <person name="Bhattacharya D."/>
            <person name="Yoon H.S."/>
        </authorList>
    </citation>
    <scope>NUCLEOTIDE SEQUENCE [LARGE SCALE GENOMIC DNA]</scope>
    <source>
        <strain evidence="6 7">CCMP1338</strain>
        <tissue evidence="6">Whole cell</tissue>
    </source>
</reference>
<dbReference type="SMART" id="SM00382">
    <property type="entry name" value="AAA"/>
    <property type="match status" value="1"/>
</dbReference>
<dbReference type="PANTHER" id="PTHR43514:SF4">
    <property type="entry name" value="ABC TRANSPORTER I FAMILY MEMBER 10"/>
    <property type="match status" value="1"/>
</dbReference>
<evidence type="ECO:0000313" key="6">
    <source>
        <dbReference type="EMBL" id="KAJ8905158.1"/>
    </source>
</evidence>
<dbReference type="InterPro" id="IPR003439">
    <property type="entry name" value="ABC_transporter-like_ATP-bd"/>
</dbReference>
<accession>A0AAV8UU95</accession>
<comment type="caution">
    <text evidence="6">The sequence shown here is derived from an EMBL/GenBank/DDBJ whole genome shotgun (WGS) entry which is preliminary data.</text>
</comment>
<evidence type="ECO:0000256" key="2">
    <source>
        <dbReference type="ARBA" id="ARBA00022448"/>
    </source>
</evidence>
<sequence length="261" mass="28773">MAFTSSGVWVRPILHRKRQIAVRNYLAESKPEELDADVALQVNDLSLAWSSGRPVLKGISFSVPKGQVCMVVGPNGCGKSTLLRLLHGLTYADSGKINIRSPVGFVFQDPSVQMLFPTVFMEVMSGTDEDAPMEERVELATNALKRTGMMHLANKPTLNLSGGQKQRIATATMLVRRPQFMLFDEVTASLDPEARVQMLEFAIGIVKELNIGSLWVTHVYDELECADRVIVLDSGAIIADGSLEEVKPTLSDLWARNEGDW</sequence>
<evidence type="ECO:0000256" key="3">
    <source>
        <dbReference type="ARBA" id="ARBA00022741"/>
    </source>
</evidence>
<dbReference type="Pfam" id="PF00005">
    <property type="entry name" value="ABC_tran"/>
    <property type="match status" value="1"/>
</dbReference>
<dbReference type="Gene3D" id="3.40.50.300">
    <property type="entry name" value="P-loop containing nucleotide triphosphate hydrolases"/>
    <property type="match status" value="1"/>
</dbReference>
<dbReference type="PANTHER" id="PTHR43514">
    <property type="entry name" value="ABC TRANSPORTER I FAMILY MEMBER 10"/>
    <property type="match status" value="1"/>
</dbReference>
<organism evidence="6 7">
    <name type="scientific">Rhodosorus marinus</name>
    <dbReference type="NCBI Taxonomy" id="101924"/>
    <lineage>
        <taxon>Eukaryota</taxon>
        <taxon>Rhodophyta</taxon>
        <taxon>Stylonematophyceae</taxon>
        <taxon>Stylonematales</taxon>
        <taxon>Stylonemataceae</taxon>
        <taxon>Rhodosorus</taxon>
    </lineage>
</organism>
<dbReference type="SUPFAM" id="SSF52540">
    <property type="entry name" value="P-loop containing nucleoside triphosphate hydrolases"/>
    <property type="match status" value="1"/>
</dbReference>
<dbReference type="GO" id="GO:0055085">
    <property type="term" value="P:transmembrane transport"/>
    <property type="evidence" value="ECO:0007669"/>
    <property type="project" value="InterPro"/>
</dbReference>
<keyword evidence="7" id="KW-1185">Reference proteome</keyword>
<evidence type="ECO:0000256" key="1">
    <source>
        <dbReference type="ARBA" id="ARBA00014334"/>
    </source>
</evidence>
<evidence type="ECO:0000259" key="5">
    <source>
        <dbReference type="PROSITE" id="PS50893"/>
    </source>
</evidence>
<dbReference type="InterPro" id="IPR050334">
    <property type="entry name" value="Molybdenum_import_ModC"/>
</dbReference>
<dbReference type="GO" id="GO:0016887">
    <property type="term" value="F:ATP hydrolysis activity"/>
    <property type="evidence" value="ECO:0007669"/>
    <property type="project" value="InterPro"/>
</dbReference>
<protein>
    <recommendedName>
        <fullName evidence="1">Probable ATP-dependent transporter ycf16</fullName>
    </recommendedName>
</protein>
<keyword evidence="3" id="KW-0547">Nucleotide-binding</keyword>
<keyword evidence="4" id="KW-0067">ATP-binding</keyword>
<evidence type="ECO:0000313" key="7">
    <source>
        <dbReference type="Proteomes" id="UP001157974"/>
    </source>
</evidence>